<evidence type="ECO:0000313" key="1">
    <source>
        <dbReference type="Proteomes" id="UP001652625"/>
    </source>
</evidence>
<organism evidence="1 2">
    <name type="scientific">Hydra vulgaris</name>
    <name type="common">Hydra</name>
    <name type="synonym">Hydra attenuata</name>
    <dbReference type="NCBI Taxonomy" id="6087"/>
    <lineage>
        <taxon>Eukaryota</taxon>
        <taxon>Metazoa</taxon>
        <taxon>Cnidaria</taxon>
        <taxon>Hydrozoa</taxon>
        <taxon>Hydroidolina</taxon>
        <taxon>Anthoathecata</taxon>
        <taxon>Aplanulata</taxon>
        <taxon>Hydridae</taxon>
        <taxon>Hydra</taxon>
    </lineage>
</organism>
<dbReference type="Proteomes" id="UP001652625">
    <property type="component" value="Chromosome 06"/>
</dbReference>
<dbReference type="RefSeq" id="XP_065656074.1">
    <property type="nucleotide sequence ID" value="XM_065800002.1"/>
</dbReference>
<evidence type="ECO:0000313" key="2">
    <source>
        <dbReference type="RefSeq" id="XP_065656073.1"/>
    </source>
</evidence>
<protein>
    <submittedName>
        <fullName evidence="2 3">Uncharacterized protein LOC136081811</fullName>
    </submittedName>
</protein>
<dbReference type="GeneID" id="136081811"/>
<sequence>MKKQKSGWEKKKEKIQAELKILQSGQKTLPGFFASSSTTPIPSDSNDTFEAITDEVSSHINSVDFSISKTSDHISIQSLQTLDNIDDSIKLWQRPATGQEVSFITCTHPIQPSSVKNTVSRGYKRNIDNEQDETVRTWLSFNQKREKYFCSVCICFNGDANNIFVTGCPLDPTGRSHHLHNINRHELSVAHSAALDAFFISKAGKSTRHLLDQGIKTVVDQNRFVLKSIIKAFRTLVMQGLPWRGHRNENATAILEPYLRHGNIQALLKLLITVDPMLNEHLRQLSANEKTSQKCKFGKKFGAVGRGSKITWLSNDTFDALLKVFNTQIQKRIISLINKNGVFSIQADSTTDIALCNQMCLVIRTIQKQHQVEIAEYVSYIPLHNVIEERLIDMCEITRGRATNLFTDISNMLDKTNLDWKANCIAHCFDGASVMTKLADHFREATQNVNQHIWCHSHRLSLAVVDHCSLIDHPSIQQLFSMLQNLFNFVNAGYKRCAVFVNTVNGSKHNQGGSRKLAKFLTHKWQGRCKAVTSLIGRFNSEDAEKQVNDGLVVQLISTLDLIAADSDFDVETRGTAFTFLQQVLRKESIILAILYSQMMSHVDELMAIMQFRDSDYSSVNQLISATLLKLEETGKKFDHFWRYADSYCKVLQRNIYGIMKLDPENSELKNDLERLSIAYGNGGGSVRMKQLYAFPRSTFQEIRSLIFGNILTEMRARFSDKGCEDLNTLCSIVCPNMLICKTDKEIDAYNFNTYIAKFPSLNNIDCVSLGQELKILRLYLKALGSRRIGILNDDNEMEDSEAENSDNEERVLAENDYKTGAHKEKNHLVHQCLVCTYKYILQRRALGGSLAMKNTFHIYHHILTISVDIDECERVFSALKHVKNKLRNKLTQEHTRDTLLCYYNADILEEIPLDEIVNIFAAGSHERRRLLLG</sequence>
<keyword evidence="1" id="KW-1185">Reference proteome</keyword>
<gene>
    <name evidence="2 3" type="primary">LOC136081811</name>
</gene>
<evidence type="ECO:0000313" key="3">
    <source>
        <dbReference type="RefSeq" id="XP_065656074.1"/>
    </source>
</evidence>
<dbReference type="PANTHER" id="PTHR45749">
    <property type="match status" value="1"/>
</dbReference>
<name>A0ABM4C3D7_HYDVU</name>
<proteinExistence type="predicted"/>
<dbReference type="InterPro" id="IPR012337">
    <property type="entry name" value="RNaseH-like_sf"/>
</dbReference>
<reference evidence="2 3" key="1">
    <citation type="submission" date="2025-05" db="UniProtKB">
        <authorList>
            <consortium name="RefSeq"/>
        </authorList>
    </citation>
    <scope>IDENTIFICATION</scope>
</reference>
<accession>A0ABM4C3D7</accession>
<dbReference type="RefSeq" id="XP_065656073.1">
    <property type="nucleotide sequence ID" value="XM_065800001.1"/>
</dbReference>
<dbReference type="SUPFAM" id="SSF53098">
    <property type="entry name" value="Ribonuclease H-like"/>
    <property type="match status" value="1"/>
</dbReference>
<dbReference type="PANTHER" id="PTHR45749:SF21">
    <property type="entry name" value="DUF4371 DOMAIN-CONTAINING PROTEIN"/>
    <property type="match status" value="1"/>
</dbReference>